<feature type="domain" description="Beta-galactosidase 1-like first all-beta" evidence="11">
    <location>
        <begin position="405"/>
        <end position="515"/>
    </location>
</feature>
<feature type="domain" description="Glycoside hydrolase 35 catalytic" evidence="10">
    <location>
        <begin position="41"/>
        <end position="360"/>
    </location>
</feature>
<dbReference type="GO" id="GO:0004565">
    <property type="term" value="F:beta-galactosidase activity"/>
    <property type="evidence" value="ECO:0007669"/>
    <property type="project" value="UniProtKB-EC"/>
</dbReference>
<evidence type="ECO:0000256" key="7">
    <source>
        <dbReference type="RuleBase" id="RU000675"/>
    </source>
</evidence>
<dbReference type="SUPFAM" id="SSF51445">
    <property type="entry name" value="(Trans)glycosidases"/>
    <property type="match status" value="1"/>
</dbReference>
<dbReference type="SUPFAM" id="SSF49785">
    <property type="entry name" value="Galactose-binding domain-like"/>
    <property type="match status" value="1"/>
</dbReference>
<dbReference type="InterPro" id="IPR008979">
    <property type="entry name" value="Galactose-bd-like_sf"/>
</dbReference>
<dbReference type="Pfam" id="PF21317">
    <property type="entry name" value="BetaGal_ABD_1"/>
    <property type="match status" value="1"/>
</dbReference>
<dbReference type="GO" id="GO:0005975">
    <property type="term" value="P:carbohydrate metabolic process"/>
    <property type="evidence" value="ECO:0007669"/>
    <property type="project" value="InterPro"/>
</dbReference>
<dbReference type="Gene3D" id="3.20.20.80">
    <property type="entry name" value="Glycosidases"/>
    <property type="match status" value="1"/>
</dbReference>
<dbReference type="InterPro" id="IPR019801">
    <property type="entry name" value="Glyco_hydro_35_CS"/>
</dbReference>
<reference evidence="13" key="1">
    <citation type="submission" date="2019-04" db="EMBL/GenBank/DDBJ databases">
        <title>An insight into the mialome of Ixodes scapularis.</title>
        <authorList>
            <person name="Ribeiro J.M."/>
            <person name="Mather T.N."/>
            <person name="Karim S."/>
        </authorList>
    </citation>
    <scope>NUCLEOTIDE SEQUENCE</scope>
</reference>
<evidence type="ECO:0000256" key="3">
    <source>
        <dbReference type="ARBA" id="ARBA00022801"/>
    </source>
</evidence>
<feature type="active site" description="Proton donor" evidence="6">
    <location>
        <position position="189"/>
    </location>
</feature>
<proteinExistence type="inferred from homology"/>
<dbReference type="VEuPathDB" id="VectorBase:ISCW000651"/>
<dbReference type="VEuPathDB" id="VectorBase:ISCW019681"/>
<dbReference type="AlphaFoldDB" id="A0A4D5RJK9"/>
<evidence type="ECO:0000256" key="2">
    <source>
        <dbReference type="ARBA" id="ARBA00022729"/>
    </source>
</evidence>
<comment type="similarity">
    <text evidence="1 8">Belongs to the glycosyl hydrolase 35 family.</text>
</comment>
<evidence type="ECO:0000259" key="12">
    <source>
        <dbReference type="Pfam" id="PF21467"/>
    </source>
</evidence>
<organism evidence="13">
    <name type="scientific">Ixodes scapularis</name>
    <name type="common">Black-legged tick</name>
    <name type="synonym">Deer tick</name>
    <dbReference type="NCBI Taxonomy" id="6945"/>
    <lineage>
        <taxon>Eukaryota</taxon>
        <taxon>Metazoa</taxon>
        <taxon>Ecdysozoa</taxon>
        <taxon>Arthropoda</taxon>
        <taxon>Chelicerata</taxon>
        <taxon>Arachnida</taxon>
        <taxon>Acari</taxon>
        <taxon>Parasitiformes</taxon>
        <taxon>Ixodida</taxon>
        <taxon>Ixodoidea</taxon>
        <taxon>Ixodidae</taxon>
        <taxon>Ixodinae</taxon>
        <taxon>Ixodes</taxon>
    </lineage>
</organism>
<evidence type="ECO:0000259" key="10">
    <source>
        <dbReference type="Pfam" id="PF01301"/>
    </source>
</evidence>
<dbReference type="PANTHER" id="PTHR23421">
    <property type="entry name" value="BETA-GALACTOSIDASE RELATED"/>
    <property type="match status" value="1"/>
</dbReference>
<dbReference type="FunFam" id="3.20.20.80:FF:000017">
    <property type="entry name" value="Beta-galactosidase"/>
    <property type="match status" value="1"/>
</dbReference>
<dbReference type="InterPro" id="IPR017853">
    <property type="entry name" value="GH"/>
</dbReference>
<comment type="catalytic activity">
    <reaction evidence="7">
        <text>Hydrolysis of terminal non-reducing beta-D-galactose residues in beta-D-galactosides.</text>
        <dbReference type="EC" id="3.2.1.23"/>
    </reaction>
</comment>
<keyword evidence="5 7" id="KW-0326">Glycosidase</keyword>
<dbReference type="VEuPathDB" id="VectorBase:ISCI000651"/>
<feature type="chain" id="PRO_5020039165" description="Beta-galactosidase" evidence="9">
    <location>
        <begin position="26"/>
        <end position="643"/>
    </location>
</feature>
<keyword evidence="2 9" id="KW-0732">Signal</keyword>
<dbReference type="InterPro" id="IPR048913">
    <property type="entry name" value="BetaGal_gal-bd"/>
</dbReference>
<dbReference type="PROSITE" id="PS01182">
    <property type="entry name" value="GLYCOSYL_HYDROL_F35"/>
    <property type="match status" value="1"/>
</dbReference>
<evidence type="ECO:0000313" key="13">
    <source>
        <dbReference type="EMBL" id="MOY37119.1"/>
    </source>
</evidence>
<evidence type="ECO:0000256" key="9">
    <source>
        <dbReference type="SAM" id="SignalP"/>
    </source>
</evidence>
<evidence type="ECO:0000256" key="6">
    <source>
        <dbReference type="PIRSR" id="PIRSR006336-1"/>
    </source>
</evidence>
<keyword evidence="4" id="KW-0325">Glycoprotein</keyword>
<evidence type="ECO:0000256" key="5">
    <source>
        <dbReference type="ARBA" id="ARBA00023295"/>
    </source>
</evidence>
<dbReference type="Pfam" id="PF01301">
    <property type="entry name" value="Glyco_hydro_35"/>
    <property type="match status" value="1"/>
</dbReference>
<evidence type="ECO:0000256" key="8">
    <source>
        <dbReference type="RuleBase" id="RU003679"/>
    </source>
</evidence>
<dbReference type="InterPro" id="IPR031330">
    <property type="entry name" value="Gly_Hdrlase_35_cat"/>
</dbReference>
<dbReference type="VEuPathDB" id="VectorBase:ISCP_010106"/>
<dbReference type="InterPro" id="IPR001944">
    <property type="entry name" value="Glycoside_Hdrlase_35"/>
</dbReference>
<feature type="active site" description="Nucleophile" evidence="6">
    <location>
        <position position="269"/>
    </location>
</feature>
<dbReference type="PRINTS" id="PR00742">
    <property type="entry name" value="GLHYDRLASE35"/>
</dbReference>
<feature type="signal peptide" evidence="9">
    <location>
        <begin position="1"/>
        <end position="25"/>
    </location>
</feature>
<evidence type="ECO:0000256" key="1">
    <source>
        <dbReference type="ARBA" id="ARBA00009809"/>
    </source>
</evidence>
<dbReference type="PIRSF" id="PIRSF006336">
    <property type="entry name" value="B-gal"/>
    <property type="match status" value="1"/>
</dbReference>
<dbReference type="Pfam" id="PF21467">
    <property type="entry name" value="BetaGal_gal-bd"/>
    <property type="match status" value="1"/>
</dbReference>
<name>A0A4D5RJK9_IXOSC</name>
<dbReference type="FunFam" id="2.60.120.260:FF:000148">
    <property type="entry name" value="Beta-galactosidase, putative"/>
    <property type="match status" value="1"/>
</dbReference>
<accession>A0A4D5RJK9</accession>
<protein>
    <recommendedName>
        <fullName evidence="7">Beta-galactosidase</fullName>
        <ecNumber evidence="7">3.2.1.23</ecNumber>
    </recommendedName>
</protein>
<dbReference type="EMBL" id="GHJT01003148">
    <property type="protein sequence ID" value="MOY37119.1"/>
    <property type="molecule type" value="Transcribed_RNA"/>
</dbReference>
<dbReference type="EC" id="3.2.1.23" evidence="7"/>
<dbReference type="VEuPathDB" id="VectorBase:ISCI019681"/>
<dbReference type="OrthoDB" id="1657402at2759"/>
<sequence>MAGRLSSWAGLFILVAAAHVLLTYGKQHRRSFVIDYENNRFLKDGEPFQIISGSMHYYRTLPEQWEERLATMKTAGLNTVQTYIEWSSHEPENDHLDFEGRQDFIRFIKIAERLGFFVILRPGPFIDSERDMGGLPYWLLSETNTVRLRSSDERYLKYVDRYFFKLLPPLKPLLYSNGGPILMLQVENEYGSYEACDFVYTTHLKNAMRRYLGPDALLYTTDGGGDDFFKCGKNDGAYSTVDFGAGADVVASFAAQRRHQERGPLMNSEFYPGWIDHWGEKHAHVNASSVAKTLRQMLSMNASVNIYMFHGGTSFGCKSGANIINGVYAPNPTSYDFDAPMNEAGDPTEKFEVLRNVISEFLPGPPPGPVPSPKEKMALGPFTMRRVLGLEDIMAAGSIKTSKFPLSFEQVGHGHGLMIYYTKISFRPRDPALLRIPGLRDRGYVYVENEYRGLLSRMDNVYDILVPIKKGQTLAIVVENQGRVADANGNNDTKGIISNVTLSGMILTPWAMMPIPLEEIPGLRKIDSSINFQPEHTEGIGAYFVDFPAPEDEVLDTFLQVDGWKKGFAFLNNFNLGRYWPVMGPQMTLYVPSVLFREHNRLILLELERAPCSLFEDCSVEFVKTHVINGTVPMNDGNESVRM</sequence>
<evidence type="ECO:0000259" key="11">
    <source>
        <dbReference type="Pfam" id="PF21317"/>
    </source>
</evidence>
<keyword evidence="3 7" id="KW-0378">Hydrolase</keyword>
<feature type="domain" description="Beta-galactosidase galactose-binding" evidence="12">
    <location>
        <begin position="543"/>
        <end position="598"/>
    </location>
</feature>
<evidence type="ECO:0000256" key="4">
    <source>
        <dbReference type="ARBA" id="ARBA00023180"/>
    </source>
</evidence>
<dbReference type="InterPro" id="IPR026283">
    <property type="entry name" value="B-gal_1-like"/>
</dbReference>
<dbReference type="InterPro" id="IPR048912">
    <property type="entry name" value="BetaGal1-like_ABD1"/>
</dbReference>
<dbReference type="Gene3D" id="2.60.120.260">
    <property type="entry name" value="Galactose-binding domain-like"/>
    <property type="match status" value="2"/>
</dbReference>